<evidence type="ECO:0000313" key="3">
    <source>
        <dbReference type="Proteomes" id="UP000030669"/>
    </source>
</evidence>
<dbReference type="Gene3D" id="1.20.1280.50">
    <property type="match status" value="1"/>
</dbReference>
<dbReference type="KEGG" id="gtr:GLOTRDRAFT_137673"/>
<dbReference type="STRING" id="670483.S7QD55"/>
<dbReference type="OrthoDB" id="2884925at2759"/>
<dbReference type="GeneID" id="19303811"/>
<dbReference type="OMA" id="QTICIND"/>
<dbReference type="SUPFAM" id="SSF52047">
    <property type="entry name" value="RNI-like"/>
    <property type="match status" value="1"/>
</dbReference>
<evidence type="ECO:0000259" key="1">
    <source>
        <dbReference type="Pfam" id="PF12937"/>
    </source>
</evidence>
<dbReference type="InterPro" id="IPR001810">
    <property type="entry name" value="F-box_dom"/>
</dbReference>
<evidence type="ECO:0000313" key="2">
    <source>
        <dbReference type="EMBL" id="EPQ57323.1"/>
    </source>
</evidence>
<dbReference type="SUPFAM" id="SSF81383">
    <property type="entry name" value="F-box domain"/>
    <property type="match status" value="1"/>
</dbReference>
<dbReference type="EMBL" id="KB469299">
    <property type="protein sequence ID" value="EPQ57323.1"/>
    <property type="molecule type" value="Genomic_DNA"/>
</dbReference>
<dbReference type="Proteomes" id="UP000030669">
    <property type="component" value="Unassembled WGS sequence"/>
</dbReference>
<dbReference type="Pfam" id="PF12937">
    <property type="entry name" value="F-box-like"/>
    <property type="match status" value="1"/>
</dbReference>
<dbReference type="Gene3D" id="3.80.10.10">
    <property type="entry name" value="Ribonuclease Inhibitor"/>
    <property type="match status" value="1"/>
</dbReference>
<dbReference type="RefSeq" id="XP_007864440.1">
    <property type="nucleotide sequence ID" value="XM_007866249.1"/>
</dbReference>
<dbReference type="HOGENOM" id="CLU_024199_2_3_1"/>
<organism evidence="2 3">
    <name type="scientific">Gloeophyllum trabeum (strain ATCC 11539 / FP-39264 / Madison 617)</name>
    <name type="common">Brown rot fungus</name>
    <dbReference type="NCBI Taxonomy" id="670483"/>
    <lineage>
        <taxon>Eukaryota</taxon>
        <taxon>Fungi</taxon>
        <taxon>Dikarya</taxon>
        <taxon>Basidiomycota</taxon>
        <taxon>Agaricomycotina</taxon>
        <taxon>Agaricomycetes</taxon>
        <taxon>Gloeophyllales</taxon>
        <taxon>Gloeophyllaceae</taxon>
        <taxon>Gloeophyllum</taxon>
    </lineage>
</organism>
<accession>S7QD55</accession>
<feature type="domain" description="F-box" evidence="1">
    <location>
        <begin position="45"/>
        <end position="104"/>
    </location>
</feature>
<proteinExistence type="predicted"/>
<gene>
    <name evidence="2" type="ORF">GLOTRDRAFT_137673</name>
</gene>
<sequence>MSTESRRREAELAATGREELDKKIRQRINELSQLRSQRNELAPVSKLPPEVLAHIFSICSILEPFVIQPPYGTPLHSWFKVTQVCKHWREVALNCAPLWHRIEFSAPKWTVEMLRRSKNAPIVVRADLTYRTPNFVNTVQQALGEVHRIKELDLIAPSQMLSRLAGSLSRPAPALESLRLSSQRLSAYMDTIYHVPDTLFQGRAPRLRRLELVNCEIAWTSGFLANLTHLHIDKATTYDPGRPTMTQFLNVLRNTPALQSLRLKHAAPLDPESIDEDTPRVDLPNLTKVYIQDFVENTSGILKSLNLADNVKMKLECRASSGRENELTELVRMVQGYRLKEIEGRQHLESLRIIIEYGSVQIIGGSLKETAIPHMAVLWTDPSAIPQIDLTLMWHGGSNNERTKAILSAASQSLDLQHVQSLNVYCSEPVPVDSWVSTFAKLTALSSLRLGGYRCSTLIESLARTTPVDRAEHERAPIVFPALSHIGLNDVDWSERLTENMQVDLFGAFRDWLEFRMLREAAVRDITLQNCTSISDGKVAEFKERIRGEVSWDGVDRELSSDDESLDYYGDLVEPYTHGMWEEPSDDEYDVETIFGFPF</sequence>
<dbReference type="eggNOG" id="ENOG502SM0F">
    <property type="taxonomic scope" value="Eukaryota"/>
</dbReference>
<reference evidence="2 3" key="1">
    <citation type="journal article" date="2012" name="Science">
        <title>The Paleozoic origin of enzymatic lignin decomposition reconstructed from 31 fungal genomes.</title>
        <authorList>
            <person name="Floudas D."/>
            <person name="Binder M."/>
            <person name="Riley R."/>
            <person name="Barry K."/>
            <person name="Blanchette R.A."/>
            <person name="Henrissat B."/>
            <person name="Martinez A.T."/>
            <person name="Otillar R."/>
            <person name="Spatafora J.W."/>
            <person name="Yadav J.S."/>
            <person name="Aerts A."/>
            <person name="Benoit I."/>
            <person name="Boyd A."/>
            <person name="Carlson A."/>
            <person name="Copeland A."/>
            <person name="Coutinho P.M."/>
            <person name="de Vries R.P."/>
            <person name="Ferreira P."/>
            <person name="Findley K."/>
            <person name="Foster B."/>
            <person name="Gaskell J."/>
            <person name="Glotzer D."/>
            <person name="Gorecki P."/>
            <person name="Heitman J."/>
            <person name="Hesse C."/>
            <person name="Hori C."/>
            <person name="Igarashi K."/>
            <person name="Jurgens J.A."/>
            <person name="Kallen N."/>
            <person name="Kersten P."/>
            <person name="Kohler A."/>
            <person name="Kuees U."/>
            <person name="Kumar T.K.A."/>
            <person name="Kuo A."/>
            <person name="LaButti K."/>
            <person name="Larrondo L.F."/>
            <person name="Lindquist E."/>
            <person name="Ling A."/>
            <person name="Lombard V."/>
            <person name="Lucas S."/>
            <person name="Lundell T."/>
            <person name="Martin R."/>
            <person name="McLaughlin D.J."/>
            <person name="Morgenstern I."/>
            <person name="Morin E."/>
            <person name="Murat C."/>
            <person name="Nagy L.G."/>
            <person name="Nolan M."/>
            <person name="Ohm R.A."/>
            <person name="Patyshakuliyeva A."/>
            <person name="Rokas A."/>
            <person name="Ruiz-Duenas F.J."/>
            <person name="Sabat G."/>
            <person name="Salamov A."/>
            <person name="Samejima M."/>
            <person name="Schmutz J."/>
            <person name="Slot J.C."/>
            <person name="St John F."/>
            <person name="Stenlid J."/>
            <person name="Sun H."/>
            <person name="Sun S."/>
            <person name="Syed K."/>
            <person name="Tsang A."/>
            <person name="Wiebenga A."/>
            <person name="Young D."/>
            <person name="Pisabarro A."/>
            <person name="Eastwood D.C."/>
            <person name="Martin F."/>
            <person name="Cullen D."/>
            <person name="Grigoriev I.V."/>
            <person name="Hibbett D.S."/>
        </authorList>
    </citation>
    <scope>NUCLEOTIDE SEQUENCE [LARGE SCALE GENOMIC DNA]</scope>
    <source>
        <strain evidence="2 3">ATCC 11539</strain>
    </source>
</reference>
<dbReference type="InterPro" id="IPR036047">
    <property type="entry name" value="F-box-like_dom_sf"/>
</dbReference>
<protein>
    <recommendedName>
        <fullName evidence="1">F-box domain-containing protein</fullName>
    </recommendedName>
</protein>
<name>S7QD55_GLOTA</name>
<dbReference type="AlphaFoldDB" id="S7QD55"/>
<keyword evidence="3" id="KW-1185">Reference proteome</keyword>
<dbReference type="InterPro" id="IPR032675">
    <property type="entry name" value="LRR_dom_sf"/>
</dbReference>